<evidence type="ECO:0000256" key="3">
    <source>
        <dbReference type="ARBA" id="ARBA00045120"/>
    </source>
</evidence>
<reference evidence="10 11" key="1">
    <citation type="journal article" date="2010" name="Appl. Environ. Microbiol.">
        <title>The genome sequence of the crenarchaeon Acidilobus saccharovorans supports a new order, Acidilobales, and suggests an important ecological role in terrestrial acidic hot springs.</title>
        <authorList>
            <person name="Mardanov A.V."/>
            <person name="Svetlitchnyi V.A."/>
            <person name="Beletsky A.V."/>
            <person name="Prokofeva M.I."/>
            <person name="Bonch-Osmolovskaya E.A."/>
            <person name="Ravin N.V."/>
            <person name="Skryabin K.G."/>
        </authorList>
    </citation>
    <scope>NUCLEOTIDE SEQUENCE [LARGE SCALE GENOMIC DNA]</scope>
    <source>
        <strain evidence="11">DSM 16705 / JCM 18335 / VKM B-2471 / 345-15</strain>
    </source>
</reference>
<dbReference type="AlphaFoldDB" id="D9PZT4"/>
<evidence type="ECO:0000313" key="10">
    <source>
        <dbReference type="EMBL" id="ADL18572.1"/>
    </source>
</evidence>
<protein>
    <recommendedName>
        <fullName evidence="8">Phosphomevalonate dehydratase large subunit</fullName>
        <ecNumber evidence="7">4.2.1.182</ecNumber>
    </recommendedName>
</protein>
<dbReference type="PANTHER" id="PTHR36577:SF3">
    <property type="entry name" value="DUF521 DOMAIN PROTEIN (AFU_ORTHOLOGUE AFUA_6G00490)"/>
    <property type="match status" value="1"/>
</dbReference>
<dbReference type="InterPro" id="IPR007506">
    <property type="entry name" value="PMDh-L-like_dom"/>
</dbReference>
<evidence type="ECO:0000256" key="2">
    <source>
        <dbReference type="ARBA" id="ARBA00023239"/>
    </source>
</evidence>
<evidence type="ECO:0000313" key="11">
    <source>
        <dbReference type="Proteomes" id="UP000000346"/>
    </source>
</evidence>
<dbReference type="STRING" id="666510.ASAC_0164"/>
<evidence type="ECO:0000256" key="5">
    <source>
        <dbReference type="ARBA" id="ARBA00046333"/>
    </source>
</evidence>
<gene>
    <name evidence="10" type="ordered locus">ASAC_0164</name>
</gene>
<dbReference type="OrthoDB" id="25253at2157"/>
<dbReference type="HOGENOM" id="CLU_018825_1_0_2"/>
<dbReference type="Pfam" id="PF04412">
    <property type="entry name" value="AcnX"/>
    <property type="match status" value="1"/>
</dbReference>
<evidence type="ECO:0000256" key="1">
    <source>
        <dbReference type="ARBA" id="ARBA00023004"/>
    </source>
</evidence>
<comment type="function">
    <text evidence="4">Component of a hydro-lyase that catalyzes the dehydration of mevalonate 5-phosphate (MVA5P) to form trans-anhydromevalonate 5-phosphate (tAHMP). Involved in the archaeal mevalonate (MVA) pathway, which provides fundamental precursors for isoprenoid biosynthesis, such as isopentenyl diphosphate (IPP) and dimethylallyl diphosphate (DMAPP).</text>
</comment>
<dbReference type="EMBL" id="CP001742">
    <property type="protein sequence ID" value="ADL18572.1"/>
    <property type="molecule type" value="Genomic_DNA"/>
</dbReference>
<organism evidence="10 11">
    <name type="scientific">Acidilobus saccharovorans (strain DSM 16705 / JCM 18335 / VKM B-2471 / 345-15)</name>
    <dbReference type="NCBI Taxonomy" id="666510"/>
    <lineage>
        <taxon>Archaea</taxon>
        <taxon>Thermoproteota</taxon>
        <taxon>Thermoprotei</taxon>
        <taxon>Acidilobales</taxon>
        <taxon>Acidilobaceae</taxon>
        <taxon>Acidilobus</taxon>
    </lineage>
</organism>
<dbReference type="Proteomes" id="UP000000346">
    <property type="component" value="Chromosome"/>
</dbReference>
<evidence type="ECO:0000256" key="6">
    <source>
        <dbReference type="ARBA" id="ARBA00046520"/>
    </source>
</evidence>
<proteinExistence type="inferred from homology"/>
<dbReference type="eggNOG" id="arCOG04278">
    <property type="taxonomic scope" value="Archaea"/>
</dbReference>
<keyword evidence="2" id="KW-0456">Lyase</keyword>
<dbReference type="InParanoid" id="D9PZT4"/>
<evidence type="ECO:0000256" key="8">
    <source>
        <dbReference type="ARBA" id="ARBA00047196"/>
    </source>
</evidence>
<accession>D9PZT4</accession>
<sequence length="401" mass="44154">MYLTAEEERVLRGEEGEARAKALEVIVKVGEALGAERLQPIVHAHVSGVSYNNIGEPGRKFIEDLANMGARFSVPTTVNPIGFDLEAPEAFDLISADREVLEGQRAIVSALHRMGASLTLTCTPYYIPSVRGLRPGQSVAWGESNAVVYANSVLGLRTNREGGPVALMAAIAGRTYYYGMHVPEFRRPRAAYRLEAPGGYRLDYARAAVLGRVLVRLHRGEGPPLLDASVDRETFKELGAAVGAEGDIAMVFVPGLTPEEPPSRFEEVVTIDYRDVEAELESMRLDDVDLVYVGCPHASAEEVEALARELSRLKPKGNRPQLLITTSRDEERRISPEAMAVLREYGAVVLRDTCLIVSKLRREGLRVATYSYKAMFYLSRHGLRVGLESMEELARRLGSEA</sequence>
<comment type="subunit">
    <text evidence="6">Heterodimer composed of a large subunit (PMDh-L) and a small subunit (PMDh-S).</text>
</comment>
<dbReference type="GO" id="GO:0016829">
    <property type="term" value="F:lyase activity"/>
    <property type="evidence" value="ECO:0007669"/>
    <property type="project" value="UniProtKB-KW"/>
</dbReference>
<evidence type="ECO:0000256" key="4">
    <source>
        <dbReference type="ARBA" id="ARBA00045299"/>
    </source>
</evidence>
<dbReference type="RefSeq" id="WP_013266084.1">
    <property type="nucleotide sequence ID" value="NC_014374.1"/>
</dbReference>
<keyword evidence="11" id="KW-1185">Reference proteome</keyword>
<dbReference type="GeneID" id="9498378"/>
<feature type="domain" description="Phosphomevalonate dehydratase large subunit-like" evidence="9">
    <location>
        <begin position="1"/>
        <end position="393"/>
    </location>
</feature>
<dbReference type="EC" id="4.2.1.182" evidence="7"/>
<comment type="similarity">
    <text evidence="5">Belongs to the AcnX type II large subunit family.</text>
</comment>
<dbReference type="PANTHER" id="PTHR36577">
    <property type="entry name" value="DUF521 DOMAIN PROTEIN (AFU_ORTHOLOGUE AFUA_6G00490)"/>
    <property type="match status" value="1"/>
</dbReference>
<evidence type="ECO:0000259" key="9">
    <source>
        <dbReference type="Pfam" id="PF04412"/>
    </source>
</evidence>
<comment type="catalytic activity">
    <reaction evidence="3">
        <text>(R)-5-phosphomevalonate = (2E)-3-methyl-5-phosphooxypent-2-enoate + H2O</text>
        <dbReference type="Rhea" id="RHEA:78975"/>
        <dbReference type="ChEBI" id="CHEBI:15377"/>
        <dbReference type="ChEBI" id="CHEBI:58146"/>
        <dbReference type="ChEBI" id="CHEBI:229665"/>
        <dbReference type="EC" id="4.2.1.182"/>
    </reaction>
    <physiologicalReaction direction="left-to-right" evidence="3">
        <dbReference type="Rhea" id="RHEA:78976"/>
    </physiologicalReaction>
</comment>
<name>D9PZT4_ACIS3</name>
<evidence type="ECO:0000256" key="7">
    <source>
        <dbReference type="ARBA" id="ARBA00047176"/>
    </source>
</evidence>
<keyword evidence="1" id="KW-0408">Iron</keyword>
<dbReference type="KEGG" id="asc:ASAC_0164"/>